<dbReference type="Proteomes" id="UP000753219">
    <property type="component" value="Unassembled WGS sequence"/>
</dbReference>
<dbReference type="GO" id="GO:0005886">
    <property type="term" value="C:plasma membrane"/>
    <property type="evidence" value="ECO:0007669"/>
    <property type="project" value="TreeGrafter"/>
</dbReference>
<dbReference type="PANTHER" id="PTHR30627:SF1">
    <property type="entry name" value="PEPTIDOGLYCAN D,D-TRANSPEPTIDASE FTSI"/>
    <property type="match status" value="1"/>
</dbReference>
<dbReference type="RefSeq" id="WP_022420404.1">
    <property type="nucleotide sequence ID" value="NZ_CAUFDR010000010.1"/>
</dbReference>
<dbReference type="Gene3D" id="3.30.450.330">
    <property type="match status" value="1"/>
</dbReference>
<keyword evidence="3" id="KW-0472">Membrane</keyword>
<protein>
    <submittedName>
        <fullName evidence="6">Stage V sporulation protein D</fullName>
    </submittedName>
</protein>
<dbReference type="PANTHER" id="PTHR30627">
    <property type="entry name" value="PEPTIDOGLYCAN D,D-TRANSPEPTIDASE"/>
    <property type="match status" value="1"/>
</dbReference>
<name>A0A942W7F2_9FIRM</name>
<dbReference type="InterPro" id="IPR005311">
    <property type="entry name" value="PBP_dimer"/>
</dbReference>
<evidence type="ECO:0000313" key="6">
    <source>
        <dbReference type="EMBL" id="MBS4883298.1"/>
    </source>
</evidence>
<dbReference type="Pfam" id="PF00905">
    <property type="entry name" value="Transpeptidase"/>
    <property type="match status" value="1"/>
</dbReference>
<evidence type="ECO:0000256" key="3">
    <source>
        <dbReference type="ARBA" id="ARBA00023136"/>
    </source>
</evidence>
<evidence type="ECO:0000313" key="7">
    <source>
        <dbReference type="Proteomes" id="UP000753219"/>
    </source>
</evidence>
<dbReference type="InterPro" id="IPR012338">
    <property type="entry name" value="Beta-lactam/transpept-like"/>
</dbReference>
<dbReference type="GO" id="GO:0008658">
    <property type="term" value="F:penicillin binding"/>
    <property type="evidence" value="ECO:0007669"/>
    <property type="project" value="InterPro"/>
</dbReference>
<dbReference type="InterPro" id="IPR001460">
    <property type="entry name" value="PCN-bd_Tpept"/>
</dbReference>
<comment type="caution">
    <text evidence="6">The sequence shown here is derived from an EMBL/GenBank/DDBJ whole genome shotgun (WGS) entry which is preliminary data.</text>
</comment>
<comment type="similarity">
    <text evidence="2">Belongs to the transpeptidase family.</text>
</comment>
<dbReference type="EMBL" id="JAGZMZ010000001">
    <property type="protein sequence ID" value="MBS4883298.1"/>
    <property type="molecule type" value="Genomic_DNA"/>
</dbReference>
<feature type="domain" description="Penicillin-binding protein dimerisation" evidence="5">
    <location>
        <begin position="53"/>
        <end position="200"/>
    </location>
</feature>
<organism evidence="6 7">
    <name type="scientific">Amedibacillus dolichus</name>
    <dbReference type="NCBI Taxonomy" id="31971"/>
    <lineage>
        <taxon>Bacteria</taxon>
        <taxon>Bacillati</taxon>
        <taxon>Bacillota</taxon>
        <taxon>Erysipelotrichia</taxon>
        <taxon>Erysipelotrichales</taxon>
        <taxon>Erysipelotrichaceae</taxon>
        <taxon>Amedibacillus</taxon>
    </lineage>
</organism>
<evidence type="ECO:0000259" key="4">
    <source>
        <dbReference type="Pfam" id="PF00905"/>
    </source>
</evidence>
<dbReference type="SUPFAM" id="SSF56519">
    <property type="entry name" value="Penicillin binding protein dimerisation domain"/>
    <property type="match status" value="1"/>
</dbReference>
<dbReference type="Pfam" id="PF03717">
    <property type="entry name" value="PBP_dimer"/>
    <property type="match status" value="1"/>
</dbReference>
<accession>A0A942W7F2</accession>
<reference evidence="6" key="1">
    <citation type="submission" date="2021-02" db="EMBL/GenBank/DDBJ databases">
        <title>Infant gut strain persistence is associated with maternal origin, phylogeny, and functional potential including surface adhesion and iron acquisition.</title>
        <authorList>
            <person name="Lou Y.C."/>
        </authorList>
    </citation>
    <scope>NUCLEOTIDE SEQUENCE</scope>
    <source>
        <strain evidence="6">L3_108_103G1_dasL3_108_103G1_concoct_2</strain>
    </source>
</reference>
<evidence type="ECO:0000259" key="5">
    <source>
        <dbReference type="Pfam" id="PF03717"/>
    </source>
</evidence>
<dbReference type="GO" id="GO:0071555">
    <property type="term" value="P:cell wall organization"/>
    <property type="evidence" value="ECO:0007669"/>
    <property type="project" value="TreeGrafter"/>
</dbReference>
<dbReference type="AlphaFoldDB" id="A0A942W7F2"/>
<evidence type="ECO:0000256" key="1">
    <source>
        <dbReference type="ARBA" id="ARBA00004370"/>
    </source>
</evidence>
<dbReference type="SUPFAM" id="SSF56601">
    <property type="entry name" value="beta-lactamase/transpeptidase-like"/>
    <property type="match status" value="1"/>
</dbReference>
<dbReference type="InterPro" id="IPR050515">
    <property type="entry name" value="Beta-lactam/transpept"/>
</dbReference>
<dbReference type="Gene3D" id="3.40.710.10">
    <property type="entry name" value="DD-peptidase/beta-lactamase superfamily"/>
    <property type="match status" value="1"/>
</dbReference>
<gene>
    <name evidence="6" type="ORF">KHZ85_00800</name>
</gene>
<dbReference type="InterPro" id="IPR036138">
    <property type="entry name" value="PBP_dimer_sf"/>
</dbReference>
<sequence>MIRGSVKVRITKIFLCALLIFTCIIAKLGYEQIFHHTDIMQKALNLWERDFTIAGLRGSILDKNHNVLAHDIPSTSVMVVPAQIKKPKETAEKLAQVLQGDEQKLYETITKHVSTQKIQPEGRLISNEQANQLEAMDLEGVYLVQDSLRNYPKHNYLAQVLGFTGIDNQGLAGLELQYNDVLSAKSGALNIPFDAKGHNVELYNESYEAPGRGMDVVLTIDSKIQDIVERELNNLVKRYKPKAALALAMNPKTGEILAMVSKPDFDPNNYQEYPKEIYNRNLPIWMSYEPGSTFKSVTFASALDLHLFDMFKDTYLDRGYEMVEGARIKSWKAGGHGLQTFLQVLENSSNPGFVEISRRMGLENLYEYVMRFGFGTKTGVDMPGESSGIMFAKHAMGPVEQATVAFGQGISVTPIQLVTAFSAIINGGILYKPYITKSINDPITHDPIVEVKPTKQRRVISEETSKQMRYALESVVANGGGKPAYLEGYQIGGKTGTAQKAENGVYSHSNYILSFLSAAPMNDPQIVLYVAADSPNNDILYGGTVIAPIVKACYEDILPYLGIEKVEKQIPKKLVWPETENIVLQNFVGKRKEEVHQEGVTFTFVGDGDVVMEQLPAAGTSFSYEGGEAWIYLGNDNVH</sequence>
<comment type="subcellular location">
    <subcellularLocation>
        <location evidence="1">Membrane</location>
    </subcellularLocation>
</comment>
<evidence type="ECO:0000256" key="2">
    <source>
        <dbReference type="ARBA" id="ARBA00007171"/>
    </source>
</evidence>
<feature type="domain" description="Penicillin-binding protein transpeptidase" evidence="4">
    <location>
        <begin position="245"/>
        <end position="554"/>
    </location>
</feature>
<proteinExistence type="inferred from homology"/>
<dbReference type="Gene3D" id="3.90.1310.10">
    <property type="entry name" value="Penicillin-binding protein 2a (Domain 2)"/>
    <property type="match status" value="1"/>
</dbReference>